<reference evidence="13 14" key="1">
    <citation type="submission" date="2016-08" db="EMBL/GenBank/DDBJ databases">
        <title>A Parts List for Fungal Cellulosomes Revealed by Comparative Genomics.</title>
        <authorList>
            <consortium name="DOE Joint Genome Institute"/>
            <person name="Haitjema C.H."/>
            <person name="Gilmore S.P."/>
            <person name="Henske J.K."/>
            <person name="Solomon K.V."/>
            <person name="De Groot R."/>
            <person name="Kuo A."/>
            <person name="Mondo S.J."/>
            <person name="Salamov A.A."/>
            <person name="Labutti K."/>
            <person name="Zhao Z."/>
            <person name="Chiniquy J."/>
            <person name="Barry K."/>
            <person name="Brewer H.M."/>
            <person name="Purvine S.O."/>
            <person name="Wright A.T."/>
            <person name="Boxma B."/>
            <person name="Van Alen T."/>
            <person name="Hackstein J.H."/>
            <person name="Baker S.E."/>
            <person name="Grigoriev I.V."/>
            <person name="O'Malley M.A."/>
        </authorList>
    </citation>
    <scope>NUCLEOTIDE SEQUENCE [LARGE SCALE GENOMIC DNA]</scope>
    <source>
        <strain evidence="13 14">G1</strain>
    </source>
</reference>
<comment type="cofactor">
    <cofactor evidence="1">
        <name>Mn(2+)</name>
        <dbReference type="ChEBI" id="CHEBI:29035"/>
    </cofactor>
</comment>
<dbReference type="Proteomes" id="UP000193920">
    <property type="component" value="Unassembled WGS sequence"/>
</dbReference>
<comment type="cofactor">
    <cofactor evidence="2">
        <name>Mg(2+)</name>
        <dbReference type="ChEBI" id="CHEBI:18420"/>
    </cofactor>
</comment>
<evidence type="ECO:0000313" key="13">
    <source>
        <dbReference type="EMBL" id="ORY56218.1"/>
    </source>
</evidence>
<dbReference type="FunFam" id="3.60.40.10:FF:000016">
    <property type="entry name" value="Protein phosphatase 2C"/>
    <property type="match status" value="1"/>
</dbReference>
<dbReference type="InterPro" id="IPR000222">
    <property type="entry name" value="PP2C_BS"/>
</dbReference>
<dbReference type="PROSITE" id="PS01032">
    <property type="entry name" value="PPM_1"/>
    <property type="match status" value="1"/>
</dbReference>
<dbReference type="AlphaFoldDB" id="A0A1Y2DAC0"/>
<evidence type="ECO:0000256" key="8">
    <source>
        <dbReference type="ARBA" id="ARBA00023211"/>
    </source>
</evidence>
<dbReference type="EC" id="3.1.3.16" evidence="4"/>
<comment type="similarity">
    <text evidence="3 10">Belongs to the PP2C family.</text>
</comment>
<dbReference type="InterPro" id="IPR036457">
    <property type="entry name" value="PPM-type-like_dom_sf"/>
</dbReference>
<evidence type="ECO:0000256" key="1">
    <source>
        <dbReference type="ARBA" id="ARBA00001936"/>
    </source>
</evidence>
<evidence type="ECO:0000256" key="6">
    <source>
        <dbReference type="ARBA" id="ARBA00022801"/>
    </source>
</evidence>
<keyword evidence="7 10" id="KW-0904">Protein phosphatase</keyword>
<evidence type="ECO:0000313" key="14">
    <source>
        <dbReference type="Proteomes" id="UP000193920"/>
    </source>
</evidence>
<comment type="catalytic activity">
    <reaction evidence="9">
        <text>O-phospho-L-threonyl-[protein] + H2O = L-threonyl-[protein] + phosphate</text>
        <dbReference type="Rhea" id="RHEA:47004"/>
        <dbReference type="Rhea" id="RHEA-COMP:11060"/>
        <dbReference type="Rhea" id="RHEA-COMP:11605"/>
        <dbReference type="ChEBI" id="CHEBI:15377"/>
        <dbReference type="ChEBI" id="CHEBI:30013"/>
        <dbReference type="ChEBI" id="CHEBI:43474"/>
        <dbReference type="ChEBI" id="CHEBI:61977"/>
        <dbReference type="EC" id="3.1.3.16"/>
    </reaction>
    <physiologicalReaction direction="left-to-right" evidence="9">
        <dbReference type="Rhea" id="RHEA:47005"/>
    </physiologicalReaction>
</comment>
<dbReference type="GO" id="GO:0046872">
    <property type="term" value="F:metal ion binding"/>
    <property type="evidence" value="ECO:0007669"/>
    <property type="project" value="UniProtKB-KW"/>
</dbReference>
<organism evidence="13 14">
    <name type="scientific">Neocallimastix californiae</name>
    <dbReference type="NCBI Taxonomy" id="1754190"/>
    <lineage>
        <taxon>Eukaryota</taxon>
        <taxon>Fungi</taxon>
        <taxon>Fungi incertae sedis</taxon>
        <taxon>Chytridiomycota</taxon>
        <taxon>Chytridiomycota incertae sedis</taxon>
        <taxon>Neocallimastigomycetes</taxon>
        <taxon>Neocallimastigales</taxon>
        <taxon>Neocallimastigaceae</taxon>
        <taxon>Neocallimastix</taxon>
    </lineage>
</organism>
<keyword evidence="5" id="KW-0479">Metal-binding</keyword>
<dbReference type="SMART" id="SM00332">
    <property type="entry name" value="PP2Cc"/>
    <property type="match status" value="1"/>
</dbReference>
<keyword evidence="14" id="KW-1185">Reference proteome</keyword>
<dbReference type="PROSITE" id="PS51746">
    <property type="entry name" value="PPM_2"/>
    <property type="match status" value="1"/>
</dbReference>
<evidence type="ECO:0000256" key="5">
    <source>
        <dbReference type="ARBA" id="ARBA00022723"/>
    </source>
</evidence>
<evidence type="ECO:0000256" key="11">
    <source>
        <dbReference type="SAM" id="MobiDB-lite"/>
    </source>
</evidence>
<evidence type="ECO:0000256" key="3">
    <source>
        <dbReference type="ARBA" id="ARBA00006702"/>
    </source>
</evidence>
<dbReference type="STRING" id="1754190.A0A1Y2DAC0"/>
<dbReference type="SUPFAM" id="SSF81606">
    <property type="entry name" value="PP2C-like"/>
    <property type="match status" value="1"/>
</dbReference>
<accession>A0A1Y2DAC0</accession>
<evidence type="ECO:0000256" key="9">
    <source>
        <dbReference type="ARBA" id="ARBA00048832"/>
    </source>
</evidence>
<dbReference type="Gene3D" id="3.60.40.10">
    <property type="entry name" value="PPM-type phosphatase domain"/>
    <property type="match status" value="1"/>
</dbReference>
<dbReference type="OrthoDB" id="10264738at2759"/>
<dbReference type="InterPro" id="IPR015655">
    <property type="entry name" value="PP2C"/>
</dbReference>
<evidence type="ECO:0000256" key="10">
    <source>
        <dbReference type="RuleBase" id="RU003465"/>
    </source>
</evidence>
<evidence type="ECO:0000256" key="2">
    <source>
        <dbReference type="ARBA" id="ARBA00001946"/>
    </source>
</evidence>
<keyword evidence="8" id="KW-0464">Manganese</keyword>
<dbReference type="Pfam" id="PF00481">
    <property type="entry name" value="PP2C"/>
    <property type="match status" value="1"/>
</dbReference>
<feature type="domain" description="PPM-type phosphatase" evidence="12">
    <location>
        <begin position="23"/>
        <end position="311"/>
    </location>
</feature>
<protein>
    <recommendedName>
        <fullName evidence="4">protein-serine/threonine phosphatase</fullName>
        <ecNumber evidence="4">3.1.3.16</ecNumber>
    </recommendedName>
</protein>
<keyword evidence="6 10" id="KW-0378">Hydrolase</keyword>
<dbReference type="GO" id="GO:0004722">
    <property type="term" value="F:protein serine/threonine phosphatase activity"/>
    <property type="evidence" value="ECO:0007669"/>
    <property type="project" value="UniProtKB-EC"/>
</dbReference>
<proteinExistence type="inferred from homology"/>
<dbReference type="EMBL" id="MCOG01000074">
    <property type="protein sequence ID" value="ORY56218.1"/>
    <property type="molecule type" value="Genomic_DNA"/>
</dbReference>
<dbReference type="CDD" id="cd00143">
    <property type="entry name" value="PP2Cc"/>
    <property type="match status" value="1"/>
</dbReference>
<name>A0A1Y2DAC0_9FUNG</name>
<evidence type="ECO:0000256" key="4">
    <source>
        <dbReference type="ARBA" id="ARBA00013081"/>
    </source>
</evidence>
<evidence type="ECO:0000259" key="12">
    <source>
        <dbReference type="PROSITE" id="PS51746"/>
    </source>
</evidence>
<dbReference type="PANTHER" id="PTHR13832:SF565">
    <property type="entry name" value="AT28366P-RELATED"/>
    <property type="match status" value="1"/>
</dbReference>
<gene>
    <name evidence="13" type="ORF">LY90DRAFT_410503</name>
</gene>
<dbReference type="InterPro" id="IPR001932">
    <property type="entry name" value="PPM-type_phosphatase-like_dom"/>
</dbReference>
<comment type="caution">
    <text evidence="13">The sequence shown here is derived from an EMBL/GenBank/DDBJ whole genome shotgun (WGS) entry which is preliminary data.</text>
</comment>
<feature type="compositionally biased region" description="Basic and acidic residues" evidence="11">
    <location>
        <begin position="9"/>
        <end position="20"/>
    </location>
</feature>
<evidence type="ECO:0000256" key="7">
    <source>
        <dbReference type="ARBA" id="ARBA00022912"/>
    </source>
</evidence>
<dbReference type="PANTHER" id="PTHR13832">
    <property type="entry name" value="PROTEIN PHOSPHATASE 2C"/>
    <property type="match status" value="1"/>
</dbReference>
<feature type="region of interest" description="Disordered" evidence="11">
    <location>
        <begin position="1"/>
        <end position="20"/>
    </location>
</feature>
<sequence>MGQTLSEPVTEKETTLGEDSRMLYGASSMQGWRITMEDAHTSILRLNKRFNTTDPKKLEEENNKKPPKDELHYSFFAVFDGHGGPSVARYSGEHLHWILLDEEAFKQKDFKKALKSAYLNIDKEMLSEPSILQNPAGCTAVSALVTDDNVLYIANSGDSRAIISCNGQAEALTVDHKPNSPTELERIKNAGGYVECGRVNGNLALSRALGDFEFKQNSDLPVEQQAVTADPDLFERKIGENDEFIVLACDGIWDVLTNQEVVDIIRFGIARDKDLGTIAEEVMNISLAKDRSTFDFGGIGCDNMTIVIAAFLNGKTKDEFYKSIREKVNKEYPDEDYPVIDPYARIKNTNENINQVEEENPTEELLYKF</sequence>